<reference evidence="3" key="1">
    <citation type="submission" date="2020-01" db="EMBL/GenBank/DDBJ databases">
        <authorList>
            <consortium name="DOE Joint Genome Institute"/>
            <person name="Haridas S."/>
            <person name="Albert R."/>
            <person name="Binder M."/>
            <person name="Bloem J."/>
            <person name="Labutti K."/>
            <person name="Salamov A."/>
            <person name="Andreopoulos B."/>
            <person name="Baker S.E."/>
            <person name="Barry K."/>
            <person name="Bills G."/>
            <person name="Bluhm B.H."/>
            <person name="Cannon C."/>
            <person name="Castanera R."/>
            <person name="Culley D.E."/>
            <person name="Daum C."/>
            <person name="Ezra D."/>
            <person name="Gonzalez J.B."/>
            <person name="Henrissat B."/>
            <person name="Kuo A."/>
            <person name="Liang C."/>
            <person name="Lipzen A."/>
            <person name="Lutzoni F."/>
            <person name="Magnuson J."/>
            <person name="Mondo S."/>
            <person name="Nolan M."/>
            <person name="Ohm R."/>
            <person name="Pangilinan J."/>
            <person name="Park H.-J."/>
            <person name="Ramirez L."/>
            <person name="Alfaro M."/>
            <person name="Sun H."/>
            <person name="Tritt A."/>
            <person name="Yoshinaga Y."/>
            <person name="Zwiers L.-H."/>
            <person name="Turgeon B.G."/>
            <person name="Goodwin S.B."/>
            <person name="Spatafora J.W."/>
            <person name="Crous P.W."/>
            <person name="Grigoriev I.V."/>
        </authorList>
    </citation>
    <scope>NUCLEOTIDE SEQUENCE</scope>
    <source>
        <strain evidence="3">CBS 342.82</strain>
    </source>
</reference>
<dbReference type="Proteomes" id="UP000504637">
    <property type="component" value="Unplaced"/>
</dbReference>
<gene>
    <name evidence="3" type="ORF">K489DRAFT_383911</name>
</gene>
<name>A0A6J3LYG0_9PEZI</name>
<dbReference type="AlphaFoldDB" id="A0A6J3LYG0"/>
<dbReference type="GeneID" id="54363528"/>
<dbReference type="OrthoDB" id="5365739at2759"/>
<reference evidence="3" key="3">
    <citation type="submission" date="2025-08" db="UniProtKB">
        <authorList>
            <consortium name="RefSeq"/>
        </authorList>
    </citation>
    <scope>IDENTIFICATION</scope>
    <source>
        <strain evidence="3">CBS 342.82</strain>
    </source>
</reference>
<sequence length="306" mass="33934">MPSLRSIVSLAAAERQAVLVQWQRSGQCVRCFHVSHRAEAGAQGTTTDRPRQRRLTKISEEVSKVSDSMEQHTDKRSSAVSSEVVGTRARVMRSDKDMEDRPSQLRPREDERDAPKKRRAKTLKPPRDLKTAVRNQLRSDGIPYTPEALTEKELLQAGYGTATPVGKNFAGLYADRLAMVDPSFAAPSLRSEAQITRKKVCGQALMTVPKANQWKDGVPKAKEATRNELVSRLVKGNIWDESNLSGETKKEWIGKAPWLDTTLKSLIMNGSYTKRDVEDFKDRILKLLPGSPATAKPTSKAAPATA</sequence>
<feature type="compositionally biased region" description="Basic and acidic residues" evidence="1">
    <location>
        <begin position="59"/>
        <end position="77"/>
    </location>
</feature>
<evidence type="ECO:0000313" key="3">
    <source>
        <dbReference type="RefSeq" id="XP_033456698.1"/>
    </source>
</evidence>
<evidence type="ECO:0000313" key="2">
    <source>
        <dbReference type="Proteomes" id="UP000504637"/>
    </source>
</evidence>
<feature type="compositionally biased region" description="Basic residues" evidence="1">
    <location>
        <begin position="115"/>
        <end position="124"/>
    </location>
</feature>
<dbReference type="RefSeq" id="XP_033456698.1">
    <property type="nucleotide sequence ID" value="XM_033605728.1"/>
</dbReference>
<feature type="region of interest" description="Disordered" evidence="1">
    <location>
        <begin position="59"/>
        <end position="129"/>
    </location>
</feature>
<evidence type="ECO:0000256" key="1">
    <source>
        <dbReference type="SAM" id="MobiDB-lite"/>
    </source>
</evidence>
<proteinExistence type="predicted"/>
<organism evidence="3">
    <name type="scientific">Dissoconium aciculare CBS 342.82</name>
    <dbReference type="NCBI Taxonomy" id="1314786"/>
    <lineage>
        <taxon>Eukaryota</taxon>
        <taxon>Fungi</taxon>
        <taxon>Dikarya</taxon>
        <taxon>Ascomycota</taxon>
        <taxon>Pezizomycotina</taxon>
        <taxon>Dothideomycetes</taxon>
        <taxon>Dothideomycetidae</taxon>
        <taxon>Mycosphaerellales</taxon>
        <taxon>Dissoconiaceae</taxon>
        <taxon>Dissoconium</taxon>
    </lineage>
</organism>
<reference evidence="3" key="2">
    <citation type="submission" date="2020-04" db="EMBL/GenBank/DDBJ databases">
        <authorList>
            <consortium name="NCBI Genome Project"/>
        </authorList>
    </citation>
    <scope>NUCLEOTIDE SEQUENCE</scope>
    <source>
        <strain evidence="3">CBS 342.82</strain>
    </source>
</reference>
<keyword evidence="2" id="KW-1185">Reference proteome</keyword>
<feature type="compositionally biased region" description="Basic and acidic residues" evidence="1">
    <location>
        <begin position="92"/>
        <end position="114"/>
    </location>
</feature>
<protein>
    <submittedName>
        <fullName evidence="3">Uncharacterized protein</fullName>
    </submittedName>
</protein>
<accession>A0A6J3LYG0</accession>